<comment type="caution">
    <text evidence="2">The sequence shown here is derived from an EMBL/GenBank/DDBJ whole genome shotgun (WGS) entry which is preliminary data.</text>
</comment>
<reference evidence="2 3" key="1">
    <citation type="submission" date="2019-06" db="EMBL/GenBank/DDBJ databases">
        <title>Sequencing the genomes of 1000 actinobacteria strains.</title>
        <authorList>
            <person name="Klenk H.-P."/>
        </authorList>
    </citation>
    <scope>NUCLEOTIDE SEQUENCE [LARGE SCALE GENOMIC DNA]</scope>
    <source>
        <strain evidence="2 3">DSM 24683</strain>
    </source>
</reference>
<sequence>MPNHALRPSRRAVLTTATLAAGTAVLVTGCDDDPGDSGTGRTPPGGKDGTPEPAPPSKDPAAVAALTTAATQVEQIALRYSAVGQAFPALRTQLASGVKSRAAHLAKLKEIGGSEPPQPGKLPALPKTAVAALNDLAVREQKLSVAHATAATKVSGEAARLLAMLAAAESQLALTLGRKKTAT</sequence>
<keyword evidence="3" id="KW-1185">Reference proteome</keyword>
<dbReference type="AlphaFoldDB" id="A0A561BXH2"/>
<accession>A0A561BXH2</accession>
<name>A0A561BXH2_9ACTN</name>
<organism evidence="2 3">
    <name type="scientific">Kribbella amoyensis</name>
    <dbReference type="NCBI Taxonomy" id="996641"/>
    <lineage>
        <taxon>Bacteria</taxon>
        <taxon>Bacillati</taxon>
        <taxon>Actinomycetota</taxon>
        <taxon>Actinomycetes</taxon>
        <taxon>Propionibacteriales</taxon>
        <taxon>Kribbellaceae</taxon>
        <taxon>Kribbella</taxon>
    </lineage>
</organism>
<dbReference type="RefSeq" id="WP_145810197.1">
    <property type="nucleotide sequence ID" value="NZ_VIVK01000001.1"/>
</dbReference>
<proteinExistence type="predicted"/>
<dbReference type="OrthoDB" id="3828180at2"/>
<dbReference type="Proteomes" id="UP000318380">
    <property type="component" value="Unassembled WGS sequence"/>
</dbReference>
<protein>
    <submittedName>
        <fullName evidence="2">Uncharacterized protein</fullName>
    </submittedName>
</protein>
<feature type="region of interest" description="Disordered" evidence="1">
    <location>
        <begin position="28"/>
        <end position="60"/>
    </location>
</feature>
<dbReference type="PROSITE" id="PS51257">
    <property type="entry name" value="PROKAR_LIPOPROTEIN"/>
    <property type="match status" value="1"/>
</dbReference>
<evidence type="ECO:0000313" key="2">
    <source>
        <dbReference type="EMBL" id="TWD83538.1"/>
    </source>
</evidence>
<evidence type="ECO:0000313" key="3">
    <source>
        <dbReference type="Proteomes" id="UP000318380"/>
    </source>
</evidence>
<evidence type="ECO:0000256" key="1">
    <source>
        <dbReference type="SAM" id="MobiDB-lite"/>
    </source>
</evidence>
<gene>
    <name evidence="2" type="ORF">FB561_4702</name>
</gene>
<dbReference type="EMBL" id="VIVK01000001">
    <property type="protein sequence ID" value="TWD83538.1"/>
    <property type="molecule type" value="Genomic_DNA"/>
</dbReference>